<name>A0A8U0IDV4_9EURY</name>
<dbReference type="AlphaFoldDB" id="A0A8U0IDV4"/>
<dbReference type="EMBL" id="CP096658">
    <property type="protein sequence ID" value="UPV99236.1"/>
    <property type="molecule type" value="Genomic_DNA"/>
</dbReference>
<feature type="region of interest" description="Disordered" evidence="1">
    <location>
        <begin position="79"/>
        <end position="108"/>
    </location>
</feature>
<sequence>MKERSRTADPYSICVPEVFCTDERIEYVDGTVGSVLSARVVSTCGSRCLTYPVCSTTTSDGYSGIRNFDRADLKATLASELDSPEGRTSSSDEVKGEHDLGDSATDDE</sequence>
<proteinExistence type="predicted"/>
<feature type="compositionally biased region" description="Basic and acidic residues" evidence="1">
    <location>
        <begin position="90"/>
        <end position="101"/>
    </location>
</feature>
<dbReference type="GeneID" id="72190577"/>
<dbReference type="Proteomes" id="UP000830434">
    <property type="component" value="Chromosome"/>
</dbReference>
<evidence type="ECO:0000256" key="1">
    <source>
        <dbReference type="SAM" id="MobiDB-lite"/>
    </source>
</evidence>
<keyword evidence="3" id="KW-1185">Reference proteome</keyword>
<gene>
    <name evidence="2" type="ORF">M0R88_11940</name>
</gene>
<dbReference type="RefSeq" id="WP_248653735.1">
    <property type="nucleotide sequence ID" value="NZ_CP096658.1"/>
</dbReference>
<reference evidence="2" key="1">
    <citation type="submission" date="2022-04" db="EMBL/GenBank/DDBJ databases">
        <title>Diverse halophilic archaea isolated from saline environments.</title>
        <authorList>
            <person name="Cui H.-L."/>
        </authorList>
    </citation>
    <scope>NUCLEOTIDE SEQUENCE</scope>
    <source>
        <strain evidence="2">XZYJT40</strain>
    </source>
</reference>
<dbReference type="KEGG" id="haxz:M0R88_11940"/>
<evidence type="ECO:0000313" key="3">
    <source>
        <dbReference type="Proteomes" id="UP000830434"/>
    </source>
</evidence>
<organism evidence="2 3">
    <name type="scientific">Halorussus gelatinilyticus</name>
    <dbReference type="NCBI Taxonomy" id="2937524"/>
    <lineage>
        <taxon>Archaea</taxon>
        <taxon>Methanobacteriati</taxon>
        <taxon>Methanobacteriota</taxon>
        <taxon>Stenosarchaea group</taxon>
        <taxon>Halobacteria</taxon>
        <taxon>Halobacteriales</taxon>
        <taxon>Haladaptataceae</taxon>
        <taxon>Halorussus</taxon>
    </lineage>
</organism>
<evidence type="ECO:0000313" key="2">
    <source>
        <dbReference type="EMBL" id="UPV99236.1"/>
    </source>
</evidence>
<accession>A0A8U0IDV4</accession>
<protein>
    <submittedName>
        <fullName evidence="2">Uncharacterized protein</fullName>
    </submittedName>
</protein>